<protein>
    <submittedName>
        <fullName evidence="2">Uncharacterized protein</fullName>
    </submittedName>
</protein>
<reference evidence="2" key="1">
    <citation type="submission" date="2022-11" db="EMBL/GenBank/DDBJ databases">
        <title>WGS of Natronobacillus azotifigens 24KS-1, an anaerobic diazotrophic haloalkaliphile from soda-rich habitats.</title>
        <authorList>
            <person name="Sorokin D.Y."/>
            <person name="Merkel A.Y."/>
        </authorList>
    </citation>
    <scope>NUCLEOTIDE SEQUENCE</scope>
    <source>
        <strain evidence="2">24KS-1</strain>
    </source>
</reference>
<keyword evidence="1" id="KW-1133">Transmembrane helix</keyword>
<dbReference type="RefSeq" id="WP_268778710.1">
    <property type="nucleotide sequence ID" value="NZ_JAPRAT010000002.1"/>
</dbReference>
<keyword evidence="1" id="KW-0812">Transmembrane</keyword>
<evidence type="ECO:0000256" key="1">
    <source>
        <dbReference type="SAM" id="Phobius"/>
    </source>
</evidence>
<name>A0A9J6R9A3_9BACI</name>
<keyword evidence="1" id="KW-0472">Membrane</keyword>
<accession>A0A9J6R9A3</accession>
<organism evidence="2 3">
    <name type="scientific">Natronobacillus azotifigens</name>
    <dbReference type="NCBI Taxonomy" id="472978"/>
    <lineage>
        <taxon>Bacteria</taxon>
        <taxon>Bacillati</taxon>
        <taxon>Bacillota</taxon>
        <taxon>Bacilli</taxon>
        <taxon>Bacillales</taxon>
        <taxon>Bacillaceae</taxon>
        <taxon>Natronobacillus</taxon>
    </lineage>
</organism>
<dbReference type="AlphaFoldDB" id="A0A9J6R9A3"/>
<proteinExistence type="predicted"/>
<dbReference type="Proteomes" id="UP001084197">
    <property type="component" value="Unassembled WGS sequence"/>
</dbReference>
<sequence>MKQPISIFIMDVSNSTDNNWEEIAEYVQGWEKTIHSLRTDSNQIKVHHRMGDEILFVAKNFSTAYIAAFFILLTWKFKKQTPYFGFSFGYTESNLEKIQIDSWNHPLIKRAREQNEKIKNSRIRETTMIFDIDEKIADSHQVKDSKETLNLLAQIQSKLLYDQTDQQRLICSLYSILREQKKIAHLLQKTSSTISSHYKKGQSELILQIFYKLIDTLNILQAGENAEKTEDLSTLSKEFATSIRGYMKTNFKAFYPNL</sequence>
<keyword evidence="3" id="KW-1185">Reference proteome</keyword>
<evidence type="ECO:0000313" key="3">
    <source>
        <dbReference type="Proteomes" id="UP001084197"/>
    </source>
</evidence>
<comment type="caution">
    <text evidence="2">The sequence shown here is derived from an EMBL/GenBank/DDBJ whole genome shotgun (WGS) entry which is preliminary data.</text>
</comment>
<gene>
    <name evidence="2" type="ORF">OWO01_01785</name>
</gene>
<evidence type="ECO:0000313" key="2">
    <source>
        <dbReference type="EMBL" id="MCZ0701942.1"/>
    </source>
</evidence>
<feature type="transmembrane region" description="Helical" evidence="1">
    <location>
        <begin position="54"/>
        <end position="75"/>
    </location>
</feature>
<dbReference type="EMBL" id="JAPRAT010000002">
    <property type="protein sequence ID" value="MCZ0701942.1"/>
    <property type="molecule type" value="Genomic_DNA"/>
</dbReference>